<evidence type="ECO:0000259" key="4">
    <source>
        <dbReference type="PROSITE" id="PS51755"/>
    </source>
</evidence>
<dbReference type="Gene3D" id="1.25.40.10">
    <property type="entry name" value="Tetratricopeptide repeat domain"/>
    <property type="match status" value="1"/>
</dbReference>
<dbReference type="PANTHER" id="PTHR35807">
    <property type="entry name" value="TRANSCRIPTIONAL REGULATOR REDD-RELATED"/>
    <property type="match status" value="1"/>
</dbReference>
<dbReference type="SMART" id="SM01043">
    <property type="entry name" value="BTAD"/>
    <property type="match status" value="1"/>
</dbReference>
<dbReference type="PROSITE" id="PS51755">
    <property type="entry name" value="OMPR_PHOB"/>
    <property type="match status" value="1"/>
</dbReference>
<evidence type="ECO:0000256" key="3">
    <source>
        <dbReference type="PROSITE-ProRule" id="PRU01091"/>
    </source>
</evidence>
<dbReference type="EMBL" id="CP038266">
    <property type="protein sequence ID" value="QBR89189.1"/>
    <property type="molecule type" value="Genomic_DNA"/>
</dbReference>
<organism evidence="5 6">
    <name type="scientific">Microbacterium wangchenii</name>
    <dbReference type="NCBI Taxonomy" id="2541726"/>
    <lineage>
        <taxon>Bacteria</taxon>
        <taxon>Bacillati</taxon>
        <taxon>Actinomycetota</taxon>
        <taxon>Actinomycetes</taxon>
        <taxon>Micrococcales</taxon>
        <taxon>Microbacteriaceae</taxon>
        <taxon>Microbacterium</taxon>
    </lineage>
</organism>
<accession>A0ABX5SSR9</accession>
<dbReference type="Gene3D" id="1.10.10.10">
    <property type="entry name" value="Winged helix-like DNA-binding domain superfamily/Winged helix DNA-binding domain"/>
    <property type="match status" value="1"/>
</dbReference>
<dbReference type="SUPFAM" id="SSF52540">
    <property type="entry name" value="P-loop containing nucleoside triphosphate hydrolases"/>
    <property type="match status" value="1"/>
</dbReference>
<dbReference type="InterPro" id="IPR051677">
    <property type="entry name" value="AfsR-DnrI-RedD_regulator"/>
</dbReference>
<evidence type="ECO:0000256" key="1">
    <source>
        <dbReference type="ARBA" id="ARBA00005820"/>
    </source>
</evidence>
<evidence type="ECO:0000256" key="2">
    <source>
        <dbReference type="ARBA" id="ARBA00023125"/>
    </source>
</evidence>
<dbReference type="InterPro" id="IPR005158">
    <property type="entry name" value="BTAD"/>
</dbReference>
<evidence type="ECO:0000313" key="5">
    <source>
        <dbReference type="EMBL" id="QBR89189.1"/>
    </source>
</evidence>
<keyword evidence="2 3" id="KW-0238">DNA-binding</keyword>
<proteinExistence type="inferred from homology"/>
<dbReference type="Proteomes" id="UP000295748">
    <property type="component" value="Chromosome"/>
</dbReference>
<dbReference type="InterPro" id="IPR027417">
    <property type="entry name" value="P-loop_NTPase"/>
</dbReference>
<sequence>MRTPPGGKVDVIRPRLLRRLEAPRVLLIAGRGAGKTTLLRQLTEMHADHDRITVLALGPPHRRPAVLEDALGAVLAGRPDTIALDNAEHVVAGPAAAVLTRLLAAPEGFPRIVVASGIAPDFALARAEFTAVSLVEECELVLRLDELMALIRHELGVRVAPDTAAGILDATGGWPATVRRLLLHVQCQGPARTDGDLLDALADPGWREPLSSGAGGAGQAWRLPNPPPRADPGAAAALLPPRVFRAVQPLAGGDVVGATRLLDALVRCPADSWDAWAARLALLIIRAPLLGTTATADALFRLERDAAARGLTRLARLVRGTLGAAAALPSADAALRDTIAACAADGDAVGEAILEALALLWQLRSGVVPRERDAVLDLATRFDALGCPDVAGWITAALVLAGIEGAHLAPPELDGRRIAAFQDQMSRGARDLLAAAESEDGDRSGRLRASALRIGVPRLPAALRPIERAPRPRGAESVLHSADAPVVLTCFGSFHLRIGGRDVDVSSVRPQARTLLRLLALSAGGPVHREWIAEIIWPDLPLDSAVHALHVSVSSLRRALNAYGHGTGGRLVERRGNAYALRLDRFDHCDLVSFDSRLTAATDARARGDIDTAVRQLDGAVELYLGDVLPEDGPADWVVGTRERYRARAAEAAAALALLELRRADTSAALHAAERAVEIDPWTDAAWRALTTVHRSADDLIALARTEERYRRMLHSLGVR</sequence>
<dbReference type="InterPro" id="IPR001867">
    <property type="entry name" value="OmpR/PhoB-type_DNA-bd"/>
</dbReference>
<dbReference type="InterPro" id="IPR016032">
    <property type="entry name" value="Sig_transdc_resp-reg_C-effctor"/>
</dbReference>
<dbReference type="SUPFAM" id="SSF48452">
    <property type="entry name" value="TPR-like"/>
    <property type="match status" value="1"/>
</dbReference>
<reference evidence="5 6" key="1">
    <citation type="submission" date="2019-03" db="EMBL/GenBank/DDBJ databases">
        <authorList>
            <person name="Dong K."/>
        </authorList>
    </citation>
    <scope>NUCLEOTIDE SEQUENCE [LARGE SCALE GENOMIC DNA]</scope>
    <source>
        <strain evidence="6">dk512</strain>
    </source>
</reference>
<protein>
    <recommendedName>
        <fullName evidence="4">OmpR/PhoB-type domain-containing protein</fullName>
    </recommendedName>
</protein>
<name>A0ABX5SSR9_9MICO</name>
<feature type="DNA-binding region" description="OmpR/PhoB-type" evidence="3">
    <location>
        <begin position="476"/>
        <end position="583"/>
    </location>
</feature>
<dbReference type="SMART" id="SM00862">
    <property type="entry name" value="Trans_reg_C"/>
    <property type="match status" value="1"/>
</dbReference>
<evidence type="ECO:0000313" key="6">
    <source>
        <dbReference type="Proteomes" id="UP000295748"/>
    </source>
</evidence>
<dbReference type="SUPFAM" id="SSF46894">
    <property type="entry name" value="C-terminal effector domain of the bipartite response regulators"/>
    <property type="match status" value="1"/>
</dbReference>
<dbReference type="Pfam" id="PF03704">
    <property type="entry name" value="BTAD"/>
    <property type="match status" value="1"/>
</dbReference>
<comment type="similarity">
    <text evidence="1">Belongs to the AfsR/DnrI/RedD regulatory family.</text>
</comment>
<dbReference type="RefSeq" id="WP_135067442.1">
    <property type="nucleotide sequence ID" value="NZ_CP038266.1"/>
</dbReference>
<gene>
    <name evidence="5" type="ORF">E4K62_11135</name>
</gene>
<feature type="domain" description="OmpR/PhoB-type" evidence="4">
    <location>
        <begin position="476"/>
        <end position="583"/>
    </location>
</feature>
<dbReference type="InterPro" id="IPR036388">
    <property type="entry name" value="WH-like_DNA-bd_sf"/>
</dbReference>
<dbReference type="InterPro" id="IPR011990">
    <property type="entry name" value="TPR-like_helical_dom_sf"/>
</dbReference>
<keyword evidence="6" id="KW-1185">Reference proteome</keyword>